<feature type="compositionally biased region" description="Low complexity" evidence="1">
    <location>
        <begin position="1"/>
        <end position="11"/>
    </location>
</feature>
<feature type="compositionally biased region" description="Polar residues" evidence="1">
    <location>
        <begin position="824"/>
        <end position="836"/>
    </location>
</feature>
<feature type="compositionally biased region" description="Polar residues" evidence="1">
    <location>
        <begin position="662"/>
        <end position="672"/>
    </location>
</feature>
<feature type="region of interest" description="Disordered" evidence="1">
    <location>
        <begin position="421"/>
        <end position="799"/>
    </location>
</feature>
<feature type="compositionally biased region" description="Basic residues" evidence="1">
    <location>
        <begin position="604"/>
        <end position="640"/>
    </location>
</feature>
<name>A0A6G1HDE0_9PEZI</name>
<feature type="region of interest" description="Disordered" evidence="1">
    <location>
        <begin position="1"/>
        <end position="80"/>
    </location>
</feature>
<feature type="compositionally biased region" description="Polar residues" evidence="1">
    <location>
        <begin position="197"/>
        <end position="207"/>
    </location>
</feature>
<feature type="compositionally biased region" description="Polar residues" evidence="1">
    <location>
        <begin position="58"/>
        <end position="75"/>
    </location>
</feature>
<feature type="compositionally biased region" description="Basic and acidic residues" evidence="1">
    <location>
        <begin position="516"/>
        <end position="539"/>
    </location>
</feature>
<feature type="compositionally biased region" description="Basic and acidic residues" evidence="1">
    <location>
        <begin position="690"/>
        <end position="703"/>
    </location>
</feature>
<accession>A0A6G1HDE0</accession>
<reference evidence="2" key="1">
    <citation type="journal article" date="2020" name="Stud. Mycol.">
        <title>101 Dothideomycetes genomes: a test case for predicting lifestyles and emergence of pathogens.</title>
        <authorList>
            <person name="Haridas S."/>
            <person name="Albert R."/>
            <person name="Binder M."/>
            <person name="Bloem J."/>
            <person name="Labutti K."/>
            <person name="Salamov A."/>
            <person name="Andreopoulos B."/>
            <person name="Baker S."/>
            <person name="Barry K."/>
            <person name="Bills G."/>
            <person name="Bluhm B."/>
            <person name="Cannon C."/>
            <person name="Castanera R."/>
            <person name="Culley D."/>
            <person name="Daum C."/>
            <person name="Ezra D."/>
            <person name="Gonzalez J."/>
            <person name="Henrissat B."/>
            <person name="Kuo A."/>
            <person name="Liang C."/>
            <person name="Lipzen A."/>
            <person name="Lutzoni F."/>
            <person name="Magnuson J."/>
            <person name="Mondo S."/>
            <person name="Nolan M."/>
            <person name="Ohm R."/>
            <person name="Pangilinan J."/>
            <person name="Park H.-J."/>
            <person name="Ramirez L."/>
            <person name="Alfaro M."/>
            <person name="Sun H."/>
            <person name="Tritt A."/>
            <person name="Yoshinaga Y."/>
            <person name="Zwiers L.-H."/>
            <person name="Turgeon B."/>
            <person name="Goodwin S."/>
            <person name="Spatafora J."/>
            <person name="Crous P."/>
            <person name="Grigoriev I."/>
        </authorList>
    </citation>
    <scope>NUCLEOTIDE SEQUENCE</scope>
    <source>
        <strain evidence="2">CBS 113979</strain>
    </source>
</reference>
<feature type="compositionally biased region" description="Polar residues" evidence="1">
    <location>
        <begin position="140"/>
        <end position="154"/>
    </location>
</feature>
<feature type="compositionally biased region" description="Basic and acidic residues" evidence="1">
    <location>
        <begin position="1014"/>
        <end position="1023"/>
    </location>
</feature>
<feature type="compositionally biased region" description="Basic and acidic residues" evidence="1">
    <location>
        <begin position="23"/>
        <end position="33"/>
    </location>
</feature>
<evidence type="ECO:0000313" key="2">
    <source>
        <dbReference type="EMBL" id="KAF1991231.1"/>
    </source>
</evidence>
<feature type="compositionally biased region" description="Low complexity" evidence="1">
    <location>
        <begin position="893"/>
        <end position="915"/>
    </location>
</feature>
<feature type="compositionally biased region" description="Basic and acidic residues" evidence="1">
    <location>
        <begin position="1033"/>
        <end position="1050"/>
    </location>
</feature>
<sequence length="1074" mass="121931">MTSQSDTTVQSSDDDDTGSFVDNRTDMSFHEDQTAVASLPSANNNRTPTRPAAVLSRSPAQNSQSNNNRSPTRQAGLSVGGLSRMPQDITQEQRDQLAALPPHPYKRSGVTLVPPHLLGNVPFSGDIMAPRYWRVRRSTQVRSNTNHNPPTRSSGNQRGNGNNQNANRTNNQNANNGGQQNGNNTGQQATNGGTRRNLNTGIQPKSTNANLISRFPYFRVMTTKKRGTRLDIPRMSRLSNNPPEVTDEVFTRDADYEWNFDANPDYIGTFLKRTTHMGLPPWVEYYKRNDEDEWEPFKQGFKPNGRHWDDEEWEEQALPYEPLEARRIRLKEVIDQLLANAEATGNSEPSRGFFSFFHTESHPDVQTVSTRQSGPGPTRRLFQKLVAYLTYVPENKDCLTNKFFNGDVRYVGQSWVSRRINRTSRSSGRPSRPSHRRTDPPKKTAAETSRDVGSDLMPAKAAAPRGGGNWAPPPPSAVPHSQRKHGREPREHESSHERREHKHKHARHHRRHHHETGHGSRDAPAVERRKETRHESHHERKEHRREHREHDHEHREHRHEHREHRHEHREHRHEHHEHHEHRHEHREHRHEHREHRHEHDRESRHKHREHREHHHGRREHHHEHKDRREHREHRGHREHRHEHGEHHRERHNHASRPATKDSGPTSLGTSKTYNRHPYPNSSDTISDPVPIERRLREDDRRTSESSSTQVNTPLPTPRQTPQEARSARNPQHSSNTRETGQRDGNHPNRVGAPAPASARQVAGQVASNEQASRALILRSSSASAETRQRAKNSHPQALVTTRASAGSLEAEIAAGFRHVRPLNINENNTTANLSANDQESRDRHQSRQRQHGSGPETHRSRESGSGSGLSSSRSPYASMGWGEPIQQANVTDNSTGTSSSSPSSSNRTPRPIVAAPSPPRPGPAPSGHHSHHAATSGHRSHRAPPGPTSPIYSPHNPPAHPAQATVSPPADLWSGGSLSTVARGEAAVSTGSPATGTTLSGNVHGVRVVLSRSGDQRIPEPRQTRRLPITPENLRRADREHREAARRAEMAEVEEREASRRTRRHRRQHREMGW</sequence>
<feature type="compositionally biased region" description="Low complexity" evidence="1">
    <location>
        <begin position="155"/>
        <end position="196"/>
    </location>
</feature>
<evidence type="ECO:0000313" key="3">
    <source>
        <dbReference type="Proteomes" id="UP000800041"/>
    </source>
</evidence>
<proteinExistence type="predicted"/>
<keyword evidence="3" id="KW-1185">Reference proteome</keyword>
<feature type="compositionally biased region" description="Basic residues" evidence="1">
    <location>
        <begin position="555"/>
        <end position="596"/>
    </location>
</feature>
<dbReference type="Proteomes" id="UP000800041">
    <property type="component" value="Unassembled WGS sequence"/>
</dbReference>
<feature type="compositionally biased region" description="Polar residues" evidence="1">
    <location>
        <begin position="989"/>
        <end position="1000"/>
    </location>
</feature>
<feature type="compositionally biased region" description="Basic residues" evidence="1">
    <location>
        <begin position="499"/>
        <end position="515"/>
    </location>
</feature>
<dbReference type="AlphaFoldDB" id="A0A6G1HDE0"/>
<feature type="compositionally biased region" description="Polar residues" evidence="1">
    <location>
        <begin position="709"/>
        <end position="738"/>
    </location>
</feature>
<feature type="region of interest" description="Disordered" evidence="1">
    <location>
        <begin position="823"/>
        <end position="1000"/>
    </location>
</feature>
<gene>
    <name evidence="2" type="ORF">K402DRAFT_173601</name>
</gene>
<feature type="region of interest" description="Disordered" evidence="1">
    <location>
        <begin position="139"/>
        <end position="207"/>
    </location>
</feature>
<feature type="region of interest" description="Disordered" evidence="1">
    <location>
        <begin position="1012"/>
        <end position="1074"/>
    </location>
</feature>
<dbReference type="EMBL" id="ML977140">
    <property type="protein sequence ID" value="KAF1991231.1"/>
    <property type="molecule type" value="Genomic_DNA"/>
</dbReference>
<feature type="compositionally biased region" description="Basic residues" evidence="1">
    <location>
        <begin position="928"/>
        <end position="942"/>
    </location>
</feature>
<protein>
    <submittedName>
        <fullName evidence="2">Uncharacterized protein</fullName>
    </submittedName>
</protein>
<feature type="compositionally biased region" description="Basic and acidic residues" evidence="1">
    <location>
        <begin position="488"/>
        <end position="498"/>
    </location>
</feature>
<feature type="compositionally biased region" description="Basic residues" evidence="1">
    <location>
        <begin position="1061"/>
        <end position="1074"/>
    </location>
</feature>
<organism evidence="2 3">
    <name type="scientific">Aulographum hederae CBS 113979</name>
    <dbReference type="NCBI Taxonomy" id="1176131"/>
    <lineage>
        <taxon>Eukaryota</taxon>
        <taxon>Fungi</taxon>
        <taxon>Dikarya</taxon>
        <taxon>Ascomycota</taxon>
        <taxon>Pezizomycotina</taxon>
        <taxon>Dothideomycetes</taxon>
        <taxon>Pleosporomycetidae</taxon>
        <taxon>Aulographales</taxon>
        <taxon>Aulographaceae</taxon>
    </lineage>
</organism>
<feature type="compositionally biased region" description="Low complexity" evidence="1">
    <location>
        <begin position="771"/>
        <end position="784"/>
    </location>
</feature>
<evidence type="ECO:0000256" key="1">
    <source>
        <dbReference type="SAM" id="MobiDB-lite"/>
    </source>
</evidence>
<feature type="compositionally biased region" description="Basic and acidic residues" evidence="1">
    <location>
        <begin position="436"/>
        <end position="453"/>
    </location>
</feature>